<keyword evidence="2" id="KW-0132">Cell division</keyword>
<reference evidence="2 3" key="1">
    <citation type="submission" date="2019-08" db="EMBL/GenBank/DDBJ databases">
        <title>Genome of Phaeodactylibacter luteus.</title>
        <authorList>
            <person name="Bowman J.P."/>
        </authorList>
    </citation>
    <scope>NUCLEOTIDE SEQUENCE [LARGE SCALE GENOMIC DNA]</scope>
    <source>
        <strain evidence="2 3">KCTC 42180</strain>
    </source>
</reference>
<dbReference type="OrthoDB" id="1466667at2"/>
<dbReference type="AlphaFoldDB" id="A0A5C6RGP2"/>
<keyword evidence="1" id="KW-0472">Membrane</keyword>
<evidence type="ECO:0000313" key="2">
    <source>
        <dbReference type="EMBL" id="TXB61526.1"/>
    </source>
</evidence>
<protein>
    <submittedName>
        <fullName evidence="2">Cell division protein FtsQ</fullName>
    </submittedName>
</protein>
<gene>
    <name evidence="2" type="ORF">FRY97_18675</name>
</gene>
<keyword evidence="2" id="KW-0131">Cell cycle</keyword>
<comment type="caution">
    <text evidence="2">The sequence shown here is derived from an EMBL/GenBank/DDBJ whole genome shotgun (WGS) entry which is preliminary data.</text>
</comment>
<evidence type="ECO:0000313" key="3">
    <source>
        <dbReference type="Proteomes" id="UP000321580"/>
    </source>
</evidence>
<dbReference type="Proteomes" id="UP000321580">
    <property type="component" value="Unassembled WGS sequence"/>
</dbReference>
<sequence length="265" mass="30349">MAKGLLDNLDPQTLRTLKRVGWAVLFLAVFMVYISAVERKEGSLAGEVVIEIAPLKSGHSLLTPEDVRLAIARSFGYQLEGRPLASIDIERLERVLEEEPFILEAEAYLSASNRVEISIQPREPILRVMDNNGYNYYLDRDGVQMPLSKHFTAKVLVATGSLPVYEPQFLARKRNRLKEAFLLAQLIISDEFLAPLTEQIYFDNRGEIALVPKVGCDKIEFGRFSREYEKLRRIKIFYKEVLPYEGWQEYSEISVAYEGQVVARK</sequence>
<dbReference type="GO" id="GO:0051301">
    <property type="term" value="P:cell division"/>
    <property type="evidence" value="ECO:0007669"/>
    <property type="project" value="UniProtKB-KW"/>
</dbReference>
<evidence type="ECO:0000256" key="1">
    <source>
        <dbReference type="SAM" id="Phobius"/>
    </source>
</evidence>
<keyword evidence="1" id="KW-1133">Transmembrane helix</keyword>
<feature type="transmembrane region" description="Helical" evidence="1">
    <location>
        <begin position="20"/>
        <end position="37"/>
    </location>
</feature>
<keyword evidence="1" id="KW-0812">Transmembrane</keyword>
<proteinExistence type="predicted"/>
<keyword evidence="3" id="KW-1185">Reference proteome</keyword>
<dbReference type="RefSeq" id="WP_147169093.1">
    <property type="nucleotide sequence ID" value="NZ_VOOR01000055.1"/>
</dbReference>
<dbReference type="EMBL" id="VOOR01000055">
    <property type="protein sequence ID" value="TXB61526.1"/>
    <property type="molecule type" value="Genomic_DNA"/>
</dbReference>
<name>A0A5C6RGP2_9BACT</name>
<organism evidence="2 3">
    <name type="scientific">Phaeodactylibacter luteus</name>
    <dbReference type="NCBI Taxonomy" id="1564516"/>
    <lineage>
        <taxon>Bacteria</taxon>
        <taxon>Pseudomonadati</taxon>
        <taxon>Bacteroidota</taxon>
        <taxon>Saprospiria</taxon>
        <taxon>Saprospirales</taxon>
        <taxon>Haliscomenobacteraceae</taxon>
        <taxon>Phaeodactylibacter</taxon>
    </lineage>
</organism>
<accession>A0A5C6RGP2</accession>